<name>A0AAE8MLW5_9HYPO</name>
<organism evidence="1 2">
    <name type="scientific">Fusarium torulosum</name>
    <dbReference type="NCBI Taxonomy" id="33205"/>
    <lineage>
        <taxon>Eukaryota</taxon>
        <taxon>Fungi</taxon>
        <taxon>Dikarya</taxon>
        <taxon>Ascomycota</taxon>
        <taxon>Pezizomycotina</taxon>
        <taxon>Sordariomycetes</taxon>
        <taxon>Hypocreomycetidae</taxon>
        <taxon>Hypocreales</taxon>
        <taxon>Nectriaceae</taxon>
        <taxon>Fusarium</taxon>
    </lineage>
</organism>
<dbReference type="AlphaFoldDB" id="A0AAE8MLW5"/>
<dbReference type="EMBL" id="ONZP01000696">
    <property type="protein sequence ID" value="SPJ89684.1"/>
    <property type="molecule type" value="Genomic_DNA"/>
</dbReference>
<comment type="caution">
    <text evidence="1">The sequence shown here is derived from an EMBL/GenBank/DDBJ whole genome shotgun (WGS) entry which is preliminary data.</text>
</comment>
<accession>A0AAE8MLW5</accession>
<sequence length="55" mass="5745">MDIGQSPACTNPTGRVGIFILAVFDPGAVPGMFGTAVHRAERKPRTTSLSISTTL</sequence>
<dbReference type="Proteomes" id="UP001187734">
    <property type="component" value="Unassembled WGS sequence"/>
</dbReference>
<proteinExistence type="predicted"/>
<evidence type="ECO:0000313" key="2">
    <source>
        <dbReference type="Proteomes" id="UP001187734"/>
    </source>
</evidence>
<evidence type="ECO:0000313" key="1">
    <source>
        <dbReference type="EMBL" id="SPJ89684.1"/>
    </source>
</evidence>
<gene>
    <name evidence="1" type="ORF">FTOL_13045</name>
</gene>
<keyword evidence="2" id="KW-1185">Reference proteome</keyword>
<reference evidence="1" key="1">
    <citation type="submission" date="2018-03" db="EMBL/GenBank/DDBJ databases">
        <authorList>
            <person name="Guldener U."/>
        </authorList>
    </citation>
    <scope>NUCLEOTIDE SEQUENCE</scope>
</reference>
<protein>
    <submittedName>
        <fullName evidence="1">Uncharacterized protein</fullName>
    </submittedName>
</protein>